<proteinExistence type="inferred from homology"/>
<dbReference type="GO" id="GO:0046872">
    <property type="term" value="F:metal ion binding"/>
    <property type="evidence" value="ECO:0007669"/>
    <property type="project" value="UniProtKB-KW"/>
</dbReference>
<dbReference type="OrthoDB" id="9759796at2"/>
<name>A0A5B9ECG9_9BACT</name>
<gene>
    <name evidence="7" type="ORF">FTW19_10545</name>
</gene>
<evidence type="ECO:0000256" key="3">
    <source>
        <dbReference type="ARBA" id="ARBA00022801"/>
    </source>
</evidence>
<organism evidence="7 8">
    <name type="scientific">Terriglobus albidus</name>
    <dbReference type="NCBI Taxonomy" id="1592106"/>
    <lineage>
        <taxon>Bacteria</taxon>
        <taxon>Pseudomonadati</taxon>
        <taxon>Acidobacteriota</taxon>
        <taxon>Terriglobia</taxon>
        <taxon>Terriglobales</taxon>
        <taxon>Acidobacteriaceae</taxon>
        <taxon>Terriglobus</taxon>
    </lineage>
</organism>
<dbReference type="Pfam" id="PF01804">
    <property type="entry name" value="Penicil_amidase"/>
    <property type="match status" value="1"/>
</dbReference>
<dbReference type="SUPFAM" id="SSF56235">
    <property type="entry name" value="N-terminal nucleophile aminohydrolases (Ntn hydrolases)"/>
    <property type="match status" value="1"/>
</dbReference>
<dbReference type="Proteomes" id="UP000321820">
    <property type="component" value="Chromosome"/>
</dbReference>
<dbReference type="InterPro" id="IPR014395">
    <property type="entry name" value="Pen/GL7ACA/AHL_acylase"/>
</dbReference>
<dbReference type="Gene3D" id="2.30.120.10">
    <property type="match status" value="1"/>
</dbReference>
<accession>A0A5B9ECG9</accession>
<evidence type="ECO:0000313" key="7">
    <source>
        <dbReference type="EMBL" id="QEE28400.1"/>
    </source>
</evidence>
<feature type="binding site" evidence="6">
    <location>
        <position position="435"/>
    </location>
    <ligand>
        <name>Ca(2+)</name>
        <dbReference type="ChEBI" id="CHEBI:29108"/>
    </ligand>
</feature>
<dbReference type="InterPro" id="IPR043147">
    <property type="entry name" value="Penicillin_amidase_A-knob"/>
</dbReference>
<keyword evidence="6" id="KW-0479">Metal-binding</keyword>
<comment type="similarity">
    <text evidence="1">Belongs to the peptidase S45 family.</text>
</comment>
<dbReference type="GO" id="GO:0016811">
    <property type="term" value="F:hydrolase activity, acting on carbon-nitrogen (but not peptide) bonds, in linear amides"/>
    <property type="evidence" value="ECO:0007669"/>
    <property type="project" value="InterPro"/>
</dbReference>
<evidence type="ECO:0000256" key="6">
    <source>
        <dbReference type="PIRSR" id="PIRSR001227-2"/>
    </source>
</evidence>
<dbReference type="EMBL" id="CP042806">
    <property type="protein sequence ID" value="QEE28400.1"/>
    <property type="molecule type" value="Genomic_DNA"/>
</dbReference>
<keyword evidence="8" id="KW-1185">Reference proteome</keyword>
<evidence type="ECO:0000256" key="2">
    <source>
        <dbReference type="ARBA" id="ARBA00022729"/>
    </source>
</evidence>
<dbReference type="Gene3D" id="3.60.20.10">
    <property type="entry name" value="Glutamine Phosphoribosylpyrophosphate, subunit 1, domain 1"/>
    <property type="match status" value="1"/>
</dbReference>
<feature type="active site" description="Nucleophile" evidence="5">
    <location>
        <position position="231"/>
    </location>
</feature>
<comment type="cofactor">
    <cofactor evidence="6">
        <name>Ca(2+)</name>
        <dbReference type="ChEBI" id="CHEBI:29108"/>
    </cofactor>
    <text evidence="6">Binds 1 Ca(2+) ion per dimer.</text>
</comment>
<evidence type="ECO:0000256" key="1">
    <source>
        <dbReference type="ARBA" id="ARBA00006586"/>
    </source>
</evidence>
<dbReference type="PANTHER" id="PTHR34218">
    <property type="entry name" value="PEPTIDASE S45 PENICILLIN AMIDASE"/>
    <property type="match status" value="1"/>
</dbReference>
<protein>
    <submittedName>
        <fullName evidence="7">Acylase</fullName>
    </submittedName>
</protein>
<sequence>MVSALLHLHCLSARCLQKPFAVHGRKLVINRRQGLCRTLTAITLSLTASISIAAQHHSKTESTPHGKVVWDTYGVPHIFASNTPGLFYGFGYAQAKGHGNLLLHLYGESRGRAAEYWGTAFAATDRYYAANDVAERGADWYRQQSAEMKSYLDAFAQGINDFAAQHPDELSDESKRVLPVTGVDVITHWERVMEFNYIMPELKALPSGNTTTEAALHLPNALEAARDDDGSNGWAIAPVKSANGHPMLLMNPHLGWAPSYQTYFEAQLSAPGIDMYGATQVGFPVLRFCFTDDHGITNTVNTISAGTIYKLTLRDDGYLYDGTVHKFDVKTKSIKVRQADGSLKEESFQVRASVHGPVFTRKDGTTIATRVAGLDRPFGIEEYWNIDKAKGFAAVEAELKRLQVPTFNILYAGRDGHILYQFNGVVPVRTHGNFPYWSGLVPGDSSDNLWTKVHPYEDLPRVLDPPAGWIQNTNNPPWVNTALPALDPTKYPPYMSPVSLSLRSEQSALLLEQKNKLTFDDFVALKLSTRSLMADRLLPELLEGASSSSDPLVKQAAAVLRAWNHHDDNDARGALLFETWAGKFAGPQFSSDKNYQSPWSMSDPLGTPKGLKDPQQAVAMLADAARDTIAKYGALDRPFGEVSRFHIADVNVPGNGGFGNTGIFRVITWSPLAQGERNPIHGETFIALVEFSDHAKAVGITTYGESSQPASPHRGDQLSLLSEKKFRTFWRTPSELAKHTEAEMKF</sequence>
<reference evidence="7 8" key="1">
    <citation type="submission" date="2019-08" db="EMBL/GenBank/DDBJ databases">
        <title>Complete genome sequence of Terriglobus albidus strain ORNL.</title>
        <authorList>
            <person name="Podar M."/>
        </authorList>
    </citation>
    <scope>NUCLEOTIDE SEQUENCE [LARGE SCALE GENOMIC DNA]</scope>
    <source>
        <strain evidence="7 8">ORNL</strain>
    </source>
</reference>
<keyword evidence="2" id="KW-0732">Signal</keyword>
<dbReference type="Gene3D" id="1.10.1400.10">
    <property type="match status" value="1"/>
</dbReference>
<dbReference type="InterPro" id="IPR023343">
    <property type="entry name" value="Penicillin_amidase_dom1"/>
</dbReference>
<evidence type="ECO:0000256" key="4">
    <source>
        <dbReference type="ARBA" id="ARBA00023145"/>
    </source>
</evidence>
<dbReference type="PANTHER" id="PTHR34218:SF3">
    <property type="entry name" value="ACYL-HOMOSERINE LACTONE ACYLASE PVDQ"/>
    <property type="match status" value="1"/>
</dbReference>
<dbReference type="InterPro" id="IPR029055">
    <property type="entry name" value="Ntn_hydrolases_N"/>
</dbReference>
<evidence type="ECO:0000313" key="8">
    <source>
        <dbReference type="Proteomes" id="UP000321820"/>
    </source>
</evidence>
<dbReference type="AlphaFoldDB" id="A0A5B9ECG9"/>
<dbReference type="Gene3D" id="1.10.439.10">
    <property type="entry name" value="Penicillin Amidohydrolase, domain 1"/>
    <property type="match status" value="1"/>
</dbReference>
<evidence type="ECO:0000256" key="5">
    <source>
        <dbReference type="PIRSR" id="PIRSR001227-1"/>
    </source>
</evidence>
<dbReference type="PIRSF" id="PIRSF001227">
    <property type="entry name" value="Pen_acylase"/>
    <property type="match status" value="1"/>
</dbReference>
<keyword evidence="3" id="KW-0378">Hydrolase</keyword>
<keyword evidence="6" id="KW-0106">Calcium</keyword>
<keyword evidence="4" id="KW-0865">Zymogen</keyword>
<dbReference type="GO" id="GO:0017000">
    <property type="term" value="P:antibiotic biosynthetic process"/>
    <property type="evidence" value="ECO:0007669"/>
    <property type="project" value="InterPro"/>
</dbReference>
<dbReference type="InterPro" id="IPR043146">
    <property type="entry name" value="Penicillin_amidase_N_B-knob"/>
</dbReference>
<dbReference type="KEGG" id="talb:FTW19_10545"/>
<dbReference type="InterPro" id="IPR002692">
    <property type="entry name" value="S45"/>
</dbReference>